<feature type="transmembrane region" description="Helical" evidence="1">
    <location>
        <begin position="185"/>
        <end position="206"/>
    </location>
</feature>
<feature type="transmembrane region" description="Helical" evidence="1">
    <location>
        <begin position="112"/>
        <end position="136"/>
    </location>
</feature>
<keyword evidence="1" id="KW-0812">Transmembrane</keyword>
<accession>A0A4Z0LCR4</accession>
<dbReference type="EMBL" id="SRLH01000001">
    <property type="protein sequence ID" value="TGD59668.1"/>
    <property type="molecule type" value="Genomic_DNA"/>
</dbReference>
<protein>
    <recommendedName>
        <fullName evidence="4">Lysine transporter LysE</fullName>
    </recommendedName>
</protein>
<keyword evidence="1" id="KW-0472">Membrane</keyword>
<evidence type="ECO:0000313" key="2">
    <source>
        <dbReference type="EMBL" id="TGD59668.1"/>
    </source>
</evidence>
<feature type="transmembrane region" description="Helical" evidence="1">
    <location>
        <begin position="148"/>
        <end position="173"/>
    </location>
</feature>
<organism evidence="2 3">
    <name type="scientific">Flavobacterium humi</name>
    <dbReference type="NCBI Taxonomy" id="2562683"/>
    <lineage>
        <taxon>Bacteria</taxon>
        <taxon>Pseudomonadati</taxon>
        <taxon>Bacteroidota</taxon>
        <taxon>Flavobacteriia</taxon>
        <taxon>Flavobacteriales</taxon>
        <taxon>Flavobacteriaceae</taxon>
        <taxon>Flavobacterium</taxon>
    </lineage>
</organism>
<dbReference type="Proteomes" id="UP000297407">
    <property type="component" value="Unassembled WGS sequence"/>
</dbReference>
<feature type="transmembrane region" description="Helical" evidence="1">
    <location>
        <begin position="75"/>
        <end position="92"/>
    </location>
</feature>
<dbReference type="AlphaFoldDB" id="A0A4Z0LCR4"/>
<evidence type="ECO:0000313" key="3">
    <source>
        <dbReference type="Proteomes" id="UP000297407"/>
    </source>
</evidence>
<gene>
    <name evidence="2" type="ORF">E4635_01675</name>
</gene>
<sequence length="215" mass="24465">MKLFKNILVGFAVSFVGSIPLGYLSVIGFQIYSKTDLTQLAYYLFGVVLVEGIVVYAALQLAHKLELNQQWKQRISVFSIFFLLFLAYYFYASNADRSGEPSDYKALFQYPALFTGLFFSATNFAQVPFWMSWNIYLVNGNYIFKGPVLNFLYVIGTLLGTFSGMFVLIVSIGSISHSGIIHQNTFSRCIPLLFIGLAVFQLYQFFKNRKKLSLK</sequence>
<evidence type="ECO:0000256" key="1">
    <source>
        <dbReference type="SAM" id="Phobius"/>
    </source>
</evidence>
<keyword evidence="1" id="KW-1133">Transmembrane helix</keyword>
<evidence type="ECO:0008006" key="4">
    <source>
        <dbReference type="Google" id="ProtNLM"/>
    </source>
</evidence>
<dbReference type="RefSeq" id="WP_135524875.1">
    <property type="nucleotide sequence ID" value="NZ_SRLH01000001.1"/>
</dbReference>
<reference evidence="2 3" key="1">
    <citation type="submission" date="2019-04" db="EMBL/GenBank/DDBJ databases">
        <title>Flavobacterium sp. strain DS2-A Genome sequencing and assembly.</title>
        <authorList>
            <person name="Kim I."/>
        </authorList>
    </citation>
    <scope>NUCLEOTIDE SEQUENCE [LARGE SCALE GENOMIC DNA]</scope>
    <source>
        <strain evidence="2 3">DS2-A</strain>
    </source>
</reference>
<feature type="transmembrane region" description="Helical" evidence="1">
    <location>
        <begin position="41"/>
        <end position="63"/>
    </location>
</feature>
<comment type="caution">
    <text evidence="2">The sequence shown here is derived from an EMBL/GenBank/DDBJ whole genome shotgun (WGS) entry which is preliminary data.</text>
</comment>
<dbReference type="OrthoDB" id="9342487at2"/>
<name>A0A4Z0LCR4_9FLAO</name>
<proteinExistence type="predicted"/>
<keyword evidence="3" id="KW-1185">Reference proteome</keyword>
<feature type="transmembrane region" description="Helical" evidence="1">
    <location>
        <begin position="7"/>
        <end position="29"/>
    </location>
</feature>